<evidence type="ECO:0000313" key="1">
    <source>
        <dbReference type="EMBL" id="SDS06867.1"/>
    </source>
</evidence>
<dbReference type="InterPro" id="IPR024747">
    <property type="entry name" value="Pyridox_Oxase-rel"/>
</dbReference>
<dbReference type="Pfam" id="PF12900">
    <property type="entry name" value="Pyridox_ox_2"/>
    <property type="match status" value="1"/>
</dbReference>
<proteinExistence type="predicted"/>
<accession>A0A1H1P6Q2</accession>
<dbReference type="Proteomes" id="UP000198983">
    <property type="component" value="Chromosome I"/>
</dbReference>
<dbReference type="OrthoDB" id="5193072at2"/>
<reference evidence="1 2" key="1">
    <citation type="submission" date="2016-10" db="EMBL/GenBank/DDBJ databases">
        <authorList>
            <person name="de Groot N.N."/>
        </authorList>
    </citation>
    <scope>NUCLEOTIDE SEQUENCE [LARGE SCALE GENOMIC DNA]</scope>
    <source>
        <strain evidence="1 2">DSM 22024</strain>
    </source>
</reference>
<dbReference type="EMBL" id="LT629732">
    <property type="protein sequence ID" value="SDS06867.1"/>
    <property type="molecule type" value="Genomic_DNA"/>
</dbReference>
<organism evidence="1 2">
    <name type="scientific">Actinopolymorpha singaporensis</name>
    <dbReference type="NCBI Taxonomy" id="117157"/>
    <lineage>
        <taxon>Bacteria</taxon>
        <taxon>Bacillati</taxon>
        <taxon>Actinomycetota</taxon>
        <taxon>Actinomycetes</taxon>
        <taxon>Propionibacteriales</taxon>
        <taxon>Actinopolymorphaceae</taxon>
        <taxon>Actinopolymorpha</taxon>
    </lineage>
</organism>
<gene>
    <name evidence="1" type="ORF">SAMN04489717_1512</name>
</gene>
<dbReference type="Gene3D" id="2.30.110.10">
    <property type="entry name" value="Electron Transport, Fmn-binding Protein, Chain A"/>
    <property type="match status" value="1"/>
</dbReference>
<name>A0A1H1P6Q2_9ACTN</name>
<sequence length="140" mass="15857">MYDSGTLESLSQAECRHLLRETRIGRFVFWDRTHFAVHPVRYICEDDARILFRTENGAKVEAGSQHRDVSVEIDHIDPINGHGWSVVASGPAGHITDPYQVEHVLSELPQPWASDAGREVVCVYVDFLEGRRFQAPAFLP</sequence>
<dbReference type="AlphaFoldDB" id="A0A1H1P6Q2"/>
<keyword evidence="2" id="KW-1185">Reference proteome</keyword>
<evidence type="ECO:0000313" key="2">
    <source>
        <dbReference type="Proteomes" id="UP000198983"/>
    </source>
</evidence>
<dbReference type="SUPFAM" id="SSF50475">
    <property type="entry name" value="FMN-binding split barrel"/>
    <property type="match status" value="1"/>
</dbReference>
<dbReference type="RefSeq" id="WP_092651856.1">
    <property type="nucleotide sequence ID" value="NZ_LT629732.1"/>
</dbReference>
<dbReference type="InterPro" id="IPR012349">
    <property type="entry name" value="Split_barrel_FMN-bd"/>
</dbReference>
<protein>
    <submittedName>
        <fullName evidence="1">Pyridoxamine 5'-phosphate oxidase</fullName>
    </submittedName>
</protein>
<dbReference type="STRING" id="117157.SAMN04489717_1512"/>